<name>A0ABT1TI34_9GAMM</name>
<dbReference type="EMBL" id="JANIBJ010000024">
    <property type="protein sequence ID" value="MCQ8105126.1"/>
    <property type="molecule type" value="Genomic_DNA"/>
</dbReference>
<protein>
    <submittedName>
        <fullName evidence="1">Uncharacterized protein</fullName>
    </submittedName>
</protein>
<gene>
    <name evidence="1" type="ORF">NP590_13505</name>
</gene>
<comment type="caution">
    <text evidence="1">The sequence shown here is derived from an EMBL/GenBank/DDBJ whole genome shotgun (WGS) entry which is preliminary data.</text>
</comment>
<proteinExistence type="predicted"/>
<evidence type="ECO:0000313" key="1">
    <source>
        <dbReference type="EMBL" id="MCQ8105126.1"/>
    </source>
</evidence>
<evidence type="ECO:0000313" key="2">
    <source>
        <dbReference type="Proteomes" id="UP001524499"/>
    </source>
</evidence>
<sequence>LDTVAKGRFQISAFNDSFPAMNLKRRRYFGDPFLPVAFLLIGQSGKFSFCGDPAFWEFVLSC</sequence>
<keyword evidence="2" id="KW-1185">Reference proteome</keyword>
<dbReference type="Proteomes" id="UP001524499">
    <property type="component" value="Unassembled WGS sequence"/>
</dbReference>
<organism evidence="1 2">
    <name type="scientific">Methylomonas subterranea</name>
    <dbReference type="NCBI Taxonomy" id="2952225"/>
    <lineage>
        <taxon>Bacteria</taxon>
        <taxon>Pseudomonadati</taxon>
        <taxon>Pseudomonadota</taxon>
        <taxon>Gammaproteobacteria</taxon>
        <taxon>Methylococcales</taxon>
        <taxon>Methylococcaceae</taxon>
        <taxon>Methylomonas</taxon>
    </lineage>
</organism>
<reference evidence="1 2" key="1">
    <citation type="submission" date="2022-07" db="EMBL/GenBank/DDBJ databases">
        <title>Methylomonas rivi sp. nov., Methylomonas rosea sp. nov., Methylomonas aureus sp. nov. and Methylomonas subterranea sp. nov., four novel methanotrophs isolated from a freshwater creek and the deep terrestrial subsurface.</title>
        <authorList>
            <person name="Abin C."/>
            <person name="Sankaranarayanan K."/>
            <person name="Garner C."/>
            <person name="Sindelar R."/>
            <person name="Kotary K."/>
            <person name="Garner R."/>
            <person name="Barclay S."/>
            <person name="Lawson P."/>
            <person name="Krumholz L."/>
        </authorList>
    </citation>
    <scope>NUCLEOTIDE SEQUENCE [LARGE SCALE GENOMIC DNA]</scope>
    <source>
        <strain evidence="1 2">SURF-2</strain>
    </source>
</reference>
<accession>A0ABT1TI34</accession>
<dbReference type="RefSeq" id="WP_256603009.1">
    <property type="nucleotide sequence ID" value="NZ_JANIBJ010000024.1"/>
</dbReference>
<feature type="non-terminal residue" evidence="1">
    <location>
        <position position="1"/>
    </location>
</feature>